<protein>
    <submittedName>
        <fullName evidence="1">Uncharacterized protein</fullName>
    </submittedName>
</protein>
<gene>
    <name evidence="1" type="ORF">A3A91_01640</name>
</gene>
<accession>A0A1F6X0M3</accession>
<dbReference type="Proteomes" id="UP000177001">
    <property type="component" value="Unassembled WGS sequence"/>
</dbReference>
<proteinExistence type="predicted"/>
<organism evidence="1 2">
    <name type="scientific">Candidatus Nomurabacteria bacterium RIFCSPLOWO2_01_FULL_36_16</name>
    <dbReference type="NCBI Taxonomy" id="1801767"/>
    <lineage>
        <taxon>Bacteria</taxon>
        <taxon>Candidatus Nomuraibacteriota</taxon>
    </lineage>
</organism>
<dbReference type="EMBL" id="MFUR01000001">
    <property type="protein sequence ID" value="OGI87594.1"/>
    <property type="molecule type" value="Genomic_DNA"/>
</dbReference>
<name>A0A1F6X0M3_9BACT</name>
<evidence type="ECO:0000313" key="2">
    <source>
        <dbReference type="Proteomes" id="UP000177001"/>
    </source>
</evidence>
<evidence type="ECO:0000313" key="1">
    <source>
        <dbReference type="EMBL" id="OGI87594.1"/>
    </source>
</evidence>
<dbReference type="AlphaFoldDB" id="A0A1F6X0M3"/>
<sequence>MSFLGGFEAVEPRTSGFFKLKKIRTLEKDMPRKSFVIQSCYSYYSIIQKDAIIKILTIKK</sequence>
<comment type="caution">
    <text evidence="1">The sequence shown here is derived from an EMBL/GenBank/DDBJ whole genome shotgun (WGS) entry which is preliminary data.</text>
</comment>
<reference evidence="1 2" key="1">
    <citation type="journal article" date="2016" name="Nat. Commun.">
        <title>Thousands of microbial genomes shed light on interconnected biogeochemical processes in an aquifer system.</title>
        <authorList>
            <person name="Anantharaman K."/>
            <person name="Brown C.T."/>
            <person name="Hug L.A."/>
            <person name="Sharon I."/>
            <person name="Castelle C.J."/>
            <person name="Probst A.J."/>
            <person name="Thomas B.C."/>
            <person name="Singh A."/>
            <person name="Wilkins M.J."/>
            <person name="Karaoz U."/>
            <person name="Brodie E.L."/>
            <person name="Williams K.H."/>
            <person name="Hubbard S.S."/>
            <person name="Banfield J.F."/>
        </authorList>
    </citation>
    <scope>NUCLEOTIDE SEQUENCE [LARGE SCALE GENOMIC DNA]</scope>
</reference>